<evidence type="ECO:0000313" key="2">
    <source>
        <dbReference type="Proteomes" id="UP000017654"/>
    </source>
</evidence>
<keyword evidence="2" id="KW-1185">Reference proteome</keyword>
<protein>
    <submittedName>
        <fullName evidence="1">Uncharacterized protein</fullName>
    </submittedName>
</protein>
<sequence>MYTHIPEVASPANCPNCGLVPTYTGACPYCGERLHD</sequence>
<reference evidence="1 2" key="1">
    <citation type="journal article" date="2013" name="Genome Announc.">
        <title>Complete Genome of Acinetobacter baumannii Podophage Petty.</title>
        <authorList>
            <person name="Mumm I.P."/>
            <person name="Wood T.L."/>
            <person name="Chamakura K.R."/>
            <person name="Kuty Everett G.F."/>
        </authorList>
    </citation>
    <scope>NUCLEOTIDE SEQUENCE [LARGE SCALE GENOMIC DNA]</scope>
</reference>
<dbReference type="KEGG" id="vg:18503459"/>
<organism evidence="1 2">
    <name type="scientific">Acinetobacter phage Petty</name>
    <dbReference type="NCBI Taxonomy" id="1406779"/>
    <lineage>
        <taxon>Viruses</taxon>
        <taxon>Duplodnaviria</taxon>
        <taxon>Heunggongvirae</taxon>
        <taxon>Uroviricota</taxon>
        <taxon>Caudoviricetes</taxon>
        <taxon>Autographivirales</taxon>
        <taxon>Autoscriptoviridae</taxon>
        <taxon>Beijerinckvirinae</taxon>
        <taxon>Pettyvirus</taxon>
        <taxon>Pettyvirus petty</taxon>
    </lineage>
</organism>
<dbReference type="GeneID" id="18503459"/>
<name>U5PZM4_9CAUD</name>
<proteinExistence type="predicted"/>
<dbReference type="RefSeq" id="YP_009006518.1">
    <property type="nucleotide sequence ID" value="NC_023570.1"/>
</dbReference>
<accession>U5PZM4</accession>
<evidence type="ECO:0000313" key="1">
    <source>
        <dbReference type="EMBL" id="AGY47993.1"/>
    </source>
</evidence>
<dbReference type="EMBL" id="KF669656">
    <property type="protein sequence ID" value="AGY47993.1"/>
    <property type="molecule type" value="Genomic_DNA"/>
</dbReference>
<gene>
    <name evidence="1" type="ORF">Petty_21</name>
</gene>
<dbReference type="Proteomes" id="UP000017654">
    <property type="component" value="Segment"/>
</dbReference>
<dbReference type="OrthoDB" id="26468at10239"/>